<dbReference type="InterPro" id="IPR036056">
    <property type="entry name" value="Fibrinogen-like_C"/>
</dbReference>
<feature type="domain" description="Fibrinogen C-terminal" evidence="2">
    <location>
        <begin position="40"/>
        <end position="240"/>
    </location>
</feature>
<dbReference type="GeneID" id="106050192"/>
<dbReference type="PANTHER" id="PTHR19143">
    <property type="entry name" value="FIBRINOGEN/TENASCIN/ANGIOPOEITIN"/>
    <property type="match status" value="1"/>
</dbReference>
<dbReference type="Gene3D" id="3.90.215.10">
    <property type="entry name" value="Gamma Fibrinogen, chain A, domain 1"/>
    <property type="match status" value="1"/>
</dbReference>
<evidence type="ECO:0000256" key="1">
    <source>
        <dbReference type="SAM" id="SignalP"/>
    </source>
</evidence>
<protein>
    <submittedName>
        <fullName evidence="4">Ryncolin-1-like isoform X1</fullName>
    </submittedName>
</protein>
<dbReference type="OMA" id="NDQDEYA"/>
<dbReference type="PROSITE" id="PS51406">
    <property type="entry name" value="FIBRINOGEN_C_2"/>
    <property type="match status" value="1"/>
</dbReference>
<organism evidence="3 4">
    <name type="scientific">Biomphalaria glabrata</name>
    <name type="common">Bloodfluke planorb</name>
    <name type="synonym">Freshwater snail</name>
    <dbReference type="NCBI Taxonomy" id="6526"/>
    <lineage>
        <taxon>Eukaryota</taxon>
        <taxon>Metazoa</taxon>
        <taxon>Spiralia</taxon>
        <taxon>Lophotrochozoa</taxon>
        <taxon>Mollusca</taxon>
        <taxon>Gastropoda</taxon>
        <taxon>Heterobranchia</taxon>
        <taxon>Euthyneura</taxon>
        <taxon>Panpulmonata</taxon>
        <taxon>Hygrophila</taxon>
        <taxon>Lymnaeoidea</taxon>
        <taxon>Planorbidae</taxon>
        <taxon>Biomphalaria</taxon>
    </lineage>
</organism>
<dbReference type="Gene3D" id="4.10.530.10">
    <property type="entry name" value="Gamma-fibrinogen Carboxyl Terminal Fragment, domain 2"/>
    <property type="match status" value="1"/>
</dbReference>
<dbReference type="SMART" id="SM00186">
    <property type="entry name" value="FBG"/>
    <property type="match status" value="1"/>
</dbReference>
<sequence>MHLFTLYYLLKVILIKKSLLSDLAAAESDDDSNDYDNFYKKFDFPSNICEHVKTPVRDQLLVQVFKKSGSLNIICDTRNDGGRWLLFQSLSFKARSFNANWEAFKGGFGNDYTDFWLGNEFLHRLTTFDNYEFRYDMKMNGQSYYAQYDHFKVFDENHSYQLEIGQYIGGNTTTDLKKHNGAAFSTRDRDNDKSEGSCAETYQAGWWYTDCGPLILNSPQAEDNETRSIVFLKMRLHLDG</sequence>
<accession>A0A9W2Z5C9</accession>
<dbReference type="RefSeq" id="XP_055870296.1">
    <property type="nucleotide sequence ID" value="XM_056014321.1"/>
</dbReference>
<proteinExistence type="predicted"/>
<feature type="signal peptide" evidence="1">
    <location>
        <begin position="1"/>
        <end position="26"/>
    </location>
</feature>
<gene>
    <name evidence="4" type="primary">LOC106050192</name>
</gene>
<feature type="chain" id="PRO_5040920123" evidence="1">
    <location>
        <begin position="27"/>
        <end position="240"/>
    </location>
</feature>
<dbReference type="OrthoDB" id="6114955at2759"/>
<evidence type="ECO:0000313" key="3">
    <source>
        <dbReference type="Proteomes" id="UP001165740"/>
    </source>
</evidence>
<name>A0A9W2Z5C9_BIOGL</name>
<evidence type="ECO:0000259" key="2">
    <source>
        <dbReference type="PROSITE" id="PS51406"/>
    </source>
</evidence>
<dbReference type="Proteomes" id="UP001165740">
    <property type="component" value="Chromosome 16"/>
</dbReference>
<dbReference type="InterPro" id="IPR002181">
    <property type="entry name" value="Fibrinogen_a/b/g_C_dom"/>
</dbReference>
<dbReference type="InterPro" id="IPR014716">
    <property type="entry name" value="Fibrinogen_a/b/g_C_1"/>
</dbReference>
<dbReference type="Pfam" id="PF00147">
    <property type="entry name" value="Fibrinogen_C"/>
    <property type="match status" value="1"/>
</dbReference>
<keyword evidence="3" id="KW-1185">Reference proteome</keyword>
<reference evidence="4" key="1">
    <citation type="submission" date="2025-08" db="UniProtKB">
        <authorList>
            <consortium name="RefSeq"/>
        </authorList>
    </citation>
    <scope>IDENTIFICATION</scope>
</reference>
<dbReference type="InterPro" id="IPR050373">
    <property type="entry name" value="Fibrinogen_C-term_domain"/>
</dbReference>
<keyword evidence="1" id="KW-0732">Signal</keyword>
<dbReference type="SUPFAM" id="SSF56496">
    <property type="entry name" value="Fibrinogen C-terminal domain-like"/>
    <property type="match status" value="1"/>
</dbReference>
<evidence type="ECO:0000313" key="4">
    <source>
        <dbReference type="RefSeq" id="XP_055870296.1"/>
    </source>
</evidence>
<dbReference type="AlphaFoldDB" id="A0A9W2Z5C9"/>
<dbReference type="GO" id="GO:0005615">
    <property type="term" value="C:extracellular space"/>
    <property type="evidence" value="ECO:0007669"/>
    <property type="project" value="TreeGrafter"/>
</dbReference>
<dbReference type="PANTHER" id="PTHR19143:SF327">
    <property type="entry name" value="FI21813P1-RELATED"/>
    <property type="match status" value="1"/>
</dbReference>